<gene>
    <name evidence="3" type="ORF">Mgrana_00589</name>
</gene>
<keyword evidence="4" id="KW-1185">Reference proteome</keyword>
<name>A0A399FCS9_9DEIN</name>
<protein>
    <recommendedName>
        <fullName evidence="2">ABC-three component systems C-terminal domain-containing protein</fullName>
    </recommendedName>
</protein>
<feature type="region of interest" description="Disordered" evidence="1">
    <location>
        <begin position="327"/>
        <end position="372"/>
    </location>
</feature>
<feature type="compositionally biased region" description="Basic and acidic residues" evidence="1">
    <location>
        <begin position="333"/>
        <end position="350"/>
    </location>
</feature>
<feature type="compositionally biased region" description="Basic and acidic residues" evidence="1">
    <location>
        <begin position="385"/>
        <end position="398"/>
    </location>
</feature>
<accession>A0A399FCS9</accession>
<dbReference type="Pfam" id="PF20283">
    <property type="entry name" value="CTD7"/>
    <property type="match status" value="1"/>
</dbReference>
<proteinExistence type="predicted"/>
<evidence type="ECO:0000313" key="4">
    <source>
        <dbReference type="Proteomes" id="UP000266178"/>
    </source>
</evidence>
<feature type="region of interest" description="Disordered" evidence="1">
    <location>
        <begin position="385"/>
        <end position="404"/>
    </location>
</feature>
<sequence length="404" mass="45405">MSTNHQATDSYIAYVFQGMYALIVLLDAGDDGAVSVETADDVELVSAVQPSLYQLKHSLGTPPKLTEKSVGLWKTLGIWLDSPSVTPATRLVFVTCAEIQPDSPLTALCISDSDRSSVPSLLEAEAKRVVGEISDARRAGSSPPHADRMRQCESFLRVSRQDRERLIGQIILQAESFGAAEIEREVARRLDSLVIKNIRPSFYPRLIEWWDFQVTKALLGQRPKLIEKQELLSKFHSLMKELDSESLPNDFGGVEPLESDLSGELGGRMERQIRLVNGGQSRVLRAAKARWQARNQRERWMRENLAVAAVLMRFDDRLVGEWADQHGPMCDDTAEKSDDEKREAGKKVLDWSHNTAPELVEPPKPSWSDPFLTRGSYQQLAEEMRVGWHPEFSDHPSLQEEGDS</sequence>
<comment type="caution">
    <text evidence="3">The sequence shown here is derived from an EMBL/GenBank/DDBJ whole genome shotgun (WGS) entry which is preliminary data.</text>
</comment>
<evidence type="ECO:0000256" key="1">
    <source>
        <dbReference type="SAM" id="MobiDB-lite"/>
    </source>
</evidence>
<evidence type="ECO:0000313" key="3">
    <source>
        <dbReference type="EMBL" id="RIH93535.1"/>
    </source>
</evidence>
<evidence type="ECO:0000259" key="2">
    <source>
        <dbReference type="Pfam" id="PF20283"/>
    </source>
</evidence>
<dbReference type="Proteomes" id="UP000266178">
    <property type="component" value="Unassembled WGS sequence"/>
</dbReference>
<organism evidence="3 4">
    <name type="scientific">Meiothermus granaticius NBRC 107808</name>
    <dbReference type="NCBI Taxonomy" id="1227551"/>
    <lineage>
        <taxon>Bacteria</taxon>
        <taxon>Thermotogati</taxon>
        <taxon>Deinococcota</taxon>
        <taxon>Deinococci</taxon>
        <taxon>Thermales</taxon>
        <taxon>Thermaceae</taxon>
        <taxon>Meiothermus</taxon>
    </lineage>
</organism>
<dbReference type="AlphaFoldDB" id="A0A399FCS9"/>
<dbReference type="EMBL" id="QWLB01000005">
    <property type="protein sequence ID" value="RIH93535.1"/>
    <property type="molecule type" value="Genomic_DNA"/>
</dbReference>
<dbReference type="InterPro" id="IPR046913">
    <property type="entry name" value="ABC-3C_CTD7"/>
</dbReference>
<reference evidence="3 4" key="1">
    <citation type="submission" date="2018-08" db="EMBL/GenBank/DDBJ databases">
        <title>Meiothermus granaticius genome AF-68 sequencing project.</title>
        <authorList>
            <person name="Da Costa M.S."/>
            <person name="Albuquerque L."/>
            <person name="Raposo P."/>
            <person name="Froufe H.J.C."/>
            <person name="Barroso C.S."/>
            <person name="Egas C."/>
        </authorList>
    </citation>
    <scope>NUCLEOTIDE SEQUENCE [LARGE SCALE GENOMIC DNA]</scope>
    <source>
        <strain evidence="3 4">AF-68</strain>
    </source>
</reference>
<feature type="domain" description="ABC-three component systems C-terminal" evidence="2">
    <location>
        <begin position="271"/>
        <end position="394"/>
    </location>
</feature>